<evidence type="ECO:0000313" key="1">
    <source>
        <dbReference type="EMBL" id="AKF14217.1"/>
    </source>
</evidence>
<organism evidence="1 2">
    <name type="scientific">Mycobacterium phage Luchador</name>
    <dbReference type="NCBI Taxonomy" id="1647300"/>
    <lineage>
        <taxon>Viruses</taxon>
        <taxon>Duplodnaviria</taxon>
        <taxon>Heunggongvirae</taxon>
        <taxon>Uroviricota</taxon>
        <taxon>Caudoviricetes</taxon>
        <taxon>Luchadorvirus</taxon>
        <taxon>Luchadorvirus luchador</taxon>
        <taxon>Lucadorvirus luchador</taxon>
    </lineage>
</organism>
<dbReference type="GeneID" id="26630102"/>
<accession>A0A0F6SJH3</accession>
<name>A0A0F6SJH3_9CAUD</name>
<evidence type="ECO:0000313" key="2">
    <source>
        <dbReference type="Proteomes" id="UP000207763"/>
    </source>
</evidence>
<keyword evidence="2" id="KW-1185">Reference proteome</keyword>
<dbReference type="KEGG" id="vg:26630102"/>
<dbReference type="Pfam" id="PF23887">
    <property type="entry name" value="Phage_Gene47"/>
    <property type="match status" value="1"/>
</dbReference>
<dbReference type="RefSeq" id="YP_009203112.1">
    <property type="nucleotide sequence ID" value="NC_028849.1"/>
</dbReference>
<sequence>MSRRATHVSLANGSFQVIAGEPLLDHDKGLLLVLFDDGTSRTFNWDFVVDYYYMTEDEFDDYRREASERNN</sequence>
<dbReference type="Proteomes" id="UP000207763">
    <property type="component" value="Segment"/>
</dbReference>
<gene>
    <name evidence="1" type="primary">53</name>
    <name evidence="1" type="ORF">SEA_LUCHADOR_53</name>
</gene>
<protein>
    <submittedName>
        <fullName evidence="1">Uncharacterized protein</fullName>
    </submittedName>
</protein>
<dbReference type="InterPro" id="IPR056973">
    <property type="entry name" value="Phage_L5_Gp47"/>
</dbReference>
<dbReference type="OrthoDB" id="24188at10239"/>
<reference evidence="1 2" key="1">
    <citation type="journal article" date="2015" name="Genome Announc.">
        <title>Genome Sequences of Mycobacteriophages Luchador and Nerujay.</title>
        <authorList>
            <person name="Pope W.H."/>
            <person name="Ahmed T."/>
            <person name="Drobitch M.K."/>
            <person name="Early D.R."/>
            <person name="Eljamri S."/>
            <person name="Kasturiarachi N.S."/>
            <person name="Klonicki E.F."/>
            <person name="Manjooran D.T."/>
            <person name="Ni Chochlain A.N."/>
            <person name="Puglionesi A.O."/>
            <person name="Rajakumar V."/>
            <person name="Shindle K.A."/>
            <person name="Tran M.T."/>
            <person name="Brown B.R."/>
            <person name="Churilla B.M."/>
            <person name="Cohen K.L."/>
            <person name="Wilkes K.E."/>
            <person name="Grubb S.R."/>
            <person name="Warner M.H."/>
            <person name="Bowman C.A."/>
            <person name="Russell D.A."/>
            <person name="Hatfull G.F."/>
        </authorList>
    </citation>
    <scope>NUCLEOTIDE SEQUENCE [LARGE SCALE GENOMIC DNA]</scope>
</reference>
<dbReference type="EMBL" id="KR080193">
    <property type="protein sequence ID" value="AKF14217.1"/>
    <property type="molecule type" value="Genomic_DNA"/>
</dbReference>
<proteinExistence type="predicted"/>